<dbReference type="InterPro" id="IPR012668">
    <property type="entry name" value="CHP02466"/>
</dbReference>
<accession>A0ABP0M750</accession>
<evidence type="ECO:0000313" key="2">
    <source>
        <dbReference type="EMBL" id="CAK9047003.1"/>
    </source>
</evidence>
<name>A0ABP0M750_9DINO</name>
<protein>
    <submittedName>
        <fullName evidence="2">Uncharacterized protein</fullName>
    </submittedName>
</protein>
<keyword evidence="3" id="KW-1185">Reference proteome</keyword>
<gene>
    <name evidence="2" type="ORF">CCMP2556_LOCUS24367</name>
</gene>
<feature type="compositionally biased region" description="Polar residues" evidence="1">
    <location>
        <begin position="161"/>
        <end position="172"/>
    </location>
</feature>
<comment type="caution">
    <text evidence="2">The sequence shown here is derived from an EMBL/GenBank/DDBJ whole genome shotgun (WGS) entry which is preliminary data.</text>
</comment>
<evidence type="ECO:0000256" key="1">
    <source>
        <dbReference type="SAM" id="MobiDB-lite"/>
    </source>
</evidence>
<sequence length="680" mass="74608">MGQLLLLLVARSAAKPWDQAIKAAVDEVAAAADTSSFGLAETHERFLPPVAISLGPLPPRAPPVADASSARAAIVAAAQSAMQEVEDAPWNVGEQRDCKGDKCWEKSDMSSDQRSTSLSAEVAALVHAAKVNQAIENVQEASKEGLDQTQAQNKREAPKEASSSEFDQSALRSSHREVEGLPEGLQRWQIYLRQAAQRLRSLEMMEVTKASKAVASAASNESHESQAAASSEFERPRAVDPVEEYHMLYEAVNQVIAGLQLAVASAATPEVFAEVASLLVTLAEQSRGTAFEHEDFWSQALAAVALGCRMSRGFGEPQDQDWMCDVVQQQNWLETHENRSGKGTLGGGKTQLHKVWNSVRNATAFLRSSELRSHMQTWRRYWEQGATAPKALWRSTVGSPHRDSFNPSDDLENSNTASDGLPKKKMWQVFPTFIMAKEIELSQPSGRSQPGSGCEPCRHLTSIVLKKYRTFKAGFGQLQDVEINNAFFNWQLTHGVEQEQGQELWPELYGDPTFRELKWRVMLNCKEYLQEVYAETSVSADLEDLELSIWASVTAPLTAGETMGLAFHDHPLALLSGVFYADAGGDGAKSTSKSTPTVFADPRGTTPFRYASGVGGRLEPTAPFHRLAYFDAKTGLSLIFPSWLVHGVAPHHGVRHRVVFAYNLHTSPGTTLSSWTKTTL</sequence>
<feature type="compositionally biased region" description="Low complexity" evidence="1">
    <location>
        <begin position="215"/>
        <end position="231"/>
    </location>
</feature>
<dbReference type="Proteomes" id="UP001642484">
    <property type="component" value="Unassembled WGS sequence"/>
</dbReference>
<evidence type="ECO:0000313" key="3">
    <source>
        <dbReference type="Proteomes" id="UP001642484"/>
    </source>
</evidence>
<dbReference type="Pfam" id="PF13759">
    <property type="entry name" value="2OG-FeII_Oxy_5"/>
    <property type="match status" value="1"/>
</dbReference>
<dbReference type="EMBL" id="CAXAMN010015958">
    <property type="protein sequence ID" value="CAK9047003.1"/>
    <property type="molecule type" value="Genomic_DNA"/>
</dbReference>
<dbReference type="Gene3D" id="2.60.120.620">
    <property type="entry name" value="q2cbj1_9rhob like domain"/>
    <property type="match status" value="1"/>
</dbReference>
<feature type="region of interest" description="Disordered" evidence="1">
    <location>
        <begin position="215"/>
        <end position="235"/>
    </location>
</feature>
<organism evidence="2 3">
    <name type="scientific">Durusdinium trenchii</name>
    <dbReference type="NCBI Taxonomy" id="1381693"/>
    <lineage>
        <taxon>Eukaryota</taxon>
        <taxon>Sar</taxon>
        <taxon>Alveolata</taxon>
        <taxon>Dinophyceae</taxon>
        <taxon>Suessiales</taxon>
        <taxon>Symbiodiniaceae</taxon>
        <taxon>Durusdinium</taxon>
    </lineage>
</organism>
<proteinExistence type="predicted"/>
<feature type="region of interest" description="Disordered" evidence="1">
    <location>
        <begin position="141"/>
        <end position="178"/>
    </location>
</feature>
<reference evidence="2 3" key="1">
    <citation type="submission" date="2024-02" db="EMBL/GenBank/DDBJ databases">
        <authorList>
            <person name="Chen Y."/>
            <person name="Shah S."/>
            <person name="Dougan E. K."/>
            <person name="Thang M."/>
            <person name="Chan C."/>
        </authorList>
    </citation>
    <scope>NUCLEOTIDE SEQUENCE [LARGE SCALE GENOMIC DNA]</scope>
</reference>
<feature type="region of interest" description="Disordered" evidence="1">
    <location>
        <begin position="397"/>
        <end position="420"/>
    </location>
</feature>